<sequence length="325" mass="34590">MQPIALDANAAAVLRTLGHGRAYRHDTDSIALLFRRAGGAGLVLSGRVGDAIVRFWCDSAQWCSWIAPVLPVSDWQAVPNDLRAALAAWTLARVAPCAVAAGIAWPEAEVVEPDTCPIASRWLLRLEHASAMLDLQILDASPGWIAQLAARLAPLDGPLDDTFARPAPALRVALIAGWSCIDTTLLARLHPGDALLLHHAYAVADGELGIFNDRPLASAMQCDTGGYVIGVTMETFDDWLNIEPTDLTPEPTGVLPLDARVRVVVQAAAIDVPLERLATLKSGDILEGPAIGDGLCTLKIGGKPFARGMLLAIDGHLAIRIEHFV</sequence>
<dbReference type="InterPro" id="IPR036429">
    <property type="entry name" value="SpoA-like_sf"/>
</dbReference>
<dbReference type="GO" id="GO:0030254">
    <property type="term" value="P:protein secretion by the type III secretion system"/>
    <property type="evidence" value="ECO:0007669"/>
    <property type="project" value="InterPro"/>
</dbReference>
<evidence type="ECO:0000313" key="3">
    <source>
        <dbReference type="Proteomes" id="UP000289650"/>
    </source>
</evidence>
<dbReference type="Proteomes" id="UP000289650">
    <property type="component" value="Unassembled WGS sequence"/>
</dbReference>
<accession>A0A4Q2A7A8</accession>
<dbReference type="RefSeq" id="WP_129517727.1">
    <property type="nucleotide sequence ID" value="NZ_QWEX01000003.1"/>
</dbReference>
<dbReference type="AlphaFoldDB" id="A0A4Q2A7A8"/>
<dbReference type="SUPFAM" id="SSF101801">
    <property type="entry name" value="Surface presentation of antigens (SPOA)"/>
    <property type="match status" value="1"/>
</dbReference>
<protein>
    <submittedName>
        <fullName evidence="2">YscQ/HrcQ family type III secretion apparatus protein</fullName>
    </submittedName>
</protein>
<comment type="caution">
    <text evidence="2">The sequence shown here is derived from an EMBL/GenBank/DDBJ whole genome shotgun (WGS) entry which is preliminary data.</text>
</comment>
<feature type="domain" description="Flagellar motor switch protein FliN-like C-terminal" evidence="1">
    <location>
        <begin position="258"/>
        <end position="324"/>
    </location>
</feature>
<dbReference type="InterPro" id="IPR013385">
    <property type="entry name" value="T3SS_SpaO/YscQ/SpaO"/>
</dbReference>
<dbReference type="InterPro" id="IPR001543">
    <property type="entry name" value="FliN-like_C"/>
</dbReference>
<gene>
    <name evidence="2" type="ORF">D1006_34760</name>
</gene>
<name>A0A4Q2A7A8_9BURK</name>
<proteinExistence type="predicted"/>
<dbReference type="EMBL" id="QWEX01000003">
    <property type="protein sequence ID" value="RXV65282.1"/>
    <property type="molecule type" value="Genomic_DNA"/>
</dbReference>
<evidence type="ECO:0000313" key="2">
    <source>
        <dbReference type="EMBL" id="RXV65282.1"/>
    </source>
</evidence>
<organism evidence="2 3">
    <name type="scientific">Burkholderia stabilis</name>
    <dbReference type="NCBI Taxonomy" id="95485"/>
    <lineage>
        <taxon>Bacteria</taxon>
        <taxon>Pseudomonadati</taxon>
        <taxon>Pseudomonadota</taxon>
        <taxon>Betaproteobacteria</taxon>
        <taxon>Burkholderiales</taxon>
        <taxon>Burkholderiaceae</taxon>
        <taxon>Burkholderia</taxon>
        <taxon>Burkholderia cepacia complex</taxon>
    </lineage>
</organism>
<dbReference type="OrthoDB" id="8596370at2"/>
<dbReference type="NCBIfam" id="TIGR02551">
    <property type="entry name" value="SpaO_YscQ"/>
    <property type="match status" value="1"/>
</dbReference>
<dbReference type="Pfam" id="PF01052">
    <property type="entry name" value="FliMN_C"/>
    <property type="match status" value="1"/>
</dbReference>
<dbReference type="Gene3D" id="2.30.330.10">
    <property type="entry name" value="SpoA-like"/>
    <property type="match status" value="1"/>
</dbReference>
<reference evidence="2 3" key="1">
    <citation type="submission" date="2018-08" db="EMBL/GenBank/DDBJ databases">
        <title>Mountain-cultivated ginseng endophyte, Burkholderia stabilis and its activity against ginseng root rot disease.</title>
        <authorList>
            <person name="Tapan Kumar M."/>
            <person name="Bae H."/>
            <person name="Shanmugam G."/>
            <person name="Jeon J."/>
        </authorList>
    </citation>
    <scope>NUCLEOTIDE SEQUENCE [LARGE SCALE GENOMIC DNA]</scope>
    <source>
        <strain evidence="2 3">EB159</strain>
    </source>
</reference>
<evidence type="ECO:0000259" key="1">
    <source>
        <dbReference type="Pfam" id="PF01052"/>
    </source>
</evidence>